<gene>
    <name evidence="1" type="ORF">QLX08_009126</name>
</gene>
<organism evidence="1 2">
    <name type="scientific">Tetragonisca angustula</name>
    <dbReference type="NCBI Taxonomy" id="166442"/>
    <lineage>
        <taxon>Eukaryota</taxon>
        <taxon>Metazoa</taxon>
        <taxon>Ecdysozoa</taxon>
        <taxon>Arthropoda</taxon>
        <taxon>Hexapoda</taxon>
        <taxon>Insecta</taxon>
        <taxon>Pterygota</taxon>
        <taxon>Neoptera</taxon>
        <taxon>Endopterygota</taxon>
        <taxon>Hymenoptera</taxon>
        <taxon>Apocrita</taxon>
        <taxon>Aculeata</taxon>
        <taxon>Apoidea</taxon>
        <taxon>Anthophila</taxon>
        <taxon>Apidae</taxon>
        <taxon>Tetragonisca</taxon>
    </lineage>
</organism>
<name>A0AAW0ZJ66_9HYME</name>
<proteinExistence type="predicted"/>
<dbReference type="Proteomes" id="UP001432146">
    <property type="component" value="Unassembled WGS sequence"/>
</dbReference>
<keyword evidence="2" id="KW-1185">Reference proteome</keyword>
<protein>
    <submittedName>
        <fullName evidence="1">Uncharacterized protein</fullName>
    </submittedName>
</protein>
<dbReference type="EMBL" id="JAWNGG020000198">
    <property type="protein sequence ID" value="KAK9297027.1"/>
    <property type="molecule type" value="Genomic_DNA"/>
</dbReference>
<evidence type="ECO:0000313" key="1">
    <source>
        <dbReference type="EMBL" id="KAK9297027.1"/>
    </source>
</evidence>
<sequence>MSDAFLIVAPFNLDEHRNRLIKLKTFVELNNRVYNVDTLSFLSSATCIRWLLSIQDENLIYIKHEK</sequence>
<dbReference type="AlphaFoldDB" id="A0AAW0ZJ66"/>
<comment type="caution">
    <text evidence="1">The sequence shown here is derived from an EMBL/GenBank/DDBJ whole genome shotgun (WGS) entry which is preliminary data.</text>
</comment>
<reference evidence="1 2" key="1">
    <citation type="submission" date="2024-05" db="EMBL/GenBank/DDBJ databases">
        <title>The nuclear and mitochondrial genome assemblies of Tetragonisca angustula (Apidae: Meliponini), a tiny yet remarkable pollinator in the Neotropics.</title>
        <authorList>
            <person name="Ferrari R."/>
            <person name="Ricardo P.C."/>
            <person name="Dias F.C."/>
            <person name="Araujo N.S."/>
            <person name="Soares D.O."/>
            <person name="Zhou Q.-S."/>
            <person name="Zhu C.-D."/>
            <person name="Coutinho L."/>
            <person name="Airas M.C."/>
            <person name="Batista T.M."/>
        </authorList>
    </citation>
    <scope>NUCLEOTIDE SEQUENCE [LARGE SCALE GENOMIC DNA]</scope>
    <source>
        <strain evidence="1">ASF017062</strain>
        <tissue evidence="1">Abdomen</tissue>
    </source>
</reference>
<accession>A0AAW0ZJ66</accession>
<evidence type="ECO:0000313" key="2">
    <source>
        <dbReference type="Proteomes" id="UP001432146"/>
    </source>
</evidence>